<organism evidence="2 3">
    <name type="scientific">Coprinellus micaceus</name>
    <name type="common">Glistening ink-cap mushroom</name>
    <name type="synonym">Coprinus micaceus</name>
    <dbReference type="NCBI Taxonomy" id="71717"/>
    <lineage>
        <taxon>Eukaryota</taxon>
        <taxon>Fungi</taxon>
        <taxon>Dikarya</taxon>
        <taxon>Basidiomycota</taxon>
        <taxon>Agaricomycotina</taxon>
        <taxon>Agaricomycetes</taxon>
        <taxon>Agaricomycetidae</taxon>
        <taxon>Agaricales</taxon>
        <taxon>Agaricineae</taxon>
        <taxon>Psathyrellaceae</taxon>
        <taxon>Coprinellus</taxon>
    </lineage>
</organism>
<dbReference type="EMBL" id="QPFP01000012">
    <property type="protein sequence ID" value="TEB33400.1"/>
    <property type="molecule type" value="Genomic_DNA"/>
</dbReference>
<evidence type="ECO:0000313" key="3">
    <source>
        <dbReference type="Proteomes" id="UP000298030"/>
    </source>
</evidence>
<dbReference type="Proteomes" id="UP000298030">
    <property type="component" value="Unassembled WGS sequence"/>
</dbReference>
<evidence type="ECO:0000256" key="1">
    <source>
        <dbReference type="SAM" id="MobiDB-lite"/>
    </source>
</evidence>
<dbReference type="GO" id="GO:0070290">
    <property type="term" value="F:N-acylphosphatidylethanolamine-specific phospholipase D activity"/>
    <property type="evidence" value="ECO:0007669"/>
    <property type="project" value="TreeGrafter"/>
</dbReference>
<feature type="region of interest" description="Disordered" evidence="1">
    <location>
        <begin position="1"/>
        <end position="31"/>
    </location>
</feature>
<comment type="caution">
    <text evidence="2">The sequence shown here is derived from an EMBL/GenBank/DDBJ whole genome shotgun (WGS) entry which is preliminary data.</text>
</comment>
<reference evidence="2 3" key="1">
    <citation type="journal article" date="2019" name="Nat. Ecol. Evol.">
        <title>Megaphylogeny resolves global patterns of mushroom evolution.</title>
        <authorList>
            <person name="Varga T."/>
            <person name="Krizsan K."/>
            <person name="Foldi C."/>
            <person name="Dima B."/>
            <person name="Sanchez-Garcia M."/>
            <person name="Sanchez-Ramirez S."/>
            <person name="Szollosi G.J."/>
            <person name="Szarkandi J.G."/>
            <person name="Papp V."/>
            <person name="Albert L."/>
            <person name="Andreopoulos W."/>
            <person name="Angelini C."/>
            <person name="Antonin V."/>
            <person name="Barry K.W."/>
            <person name="Bougher N.L."/>
            <person name="Buchanan P."/>
            <person name="Buyck B."/>
            <person name="Bense V."/>
            <person name="Catcheside P."/>
            <person name="Chovatia M."/>
            <person name="Cooper J."/>
            <person name="Damon W."/>
            <person name="Desjardin D."/>
            <person name="Finy P."/>
            <person name="Geml J."/>
            <person name="Haridas S."/>
            <person name="Hughes K."/>
            <person name="Justo A."/>
            <person name="Karasinski D."/>
            <person name="Kautmanova I."/>
            <person name="Kiss B."/>
            <person name="Kocsube S."/>
            <person name="Kotiranta H."/>
            <person name="LaButti K.M."/>
            <person name="Lechner B.E."/>
            <person name="Liimatainen K."/>
            <person name="Lipzen A."/>
            <person name="Lukacs Z."/>
            <person name="Mihaltcheva S."/>
            <person name="Morgado L.N."/>
            <person name="Niskanen T."/>
            <person name="Noordeloos M.E."/>
            <person name="Ohm R.A."/>
            <person name="Ortiz-Santana B."/>
            <person name="Ovrebo C."/>
            <person name="Racz N."/>
            <person name="Riley R."/>
            <person name="Savchenko A."/>
            <person name="Shiryaev A."/>
            <person name="Soop K."/>
            <person name="Spirin V."/>
            <person name="Szebenyi C."/>
            <person name="Tomsovsky M."/>
            <person name="Tulloss R.E."/>
            <person name="Uehling J."/>
            <person name="Grigoriev I.V."/>
            <person name="Vagvolgyi C."/>
            <person name="Papp T."/>
            <person name="Martin F.M."/>
            <person name="Miettinen O."/>
            <person name="Hibbett D.S."/>
            <person name="Nagy L.G."/>
        </authorList>
    </citation>
    <scope>NUCLEOTIDE SEQUENCE [LARGE SCALE GENOMIC DNA]</scope>
    <source>
        <strain evidence="2 3">FP101781</strain>
    </source>
</reference>
<dbReference type="Gene3D" id="3.60.15.10">
    <property type="entry name" value="Ribonuclease Z/Hydroxyacylglutathione hydrolase-like"/>
    <property type="match status" value="2"/>
</dbReference>
<protein>
    <recommendedName>
        <fullName evidence="4">Metallo-beta-lactamase domain-containing protein</fullName>
    </recommendedName>
</protein>
<dbReference type="AlphaFoldDB" id="A0A4Y7TGU5"/>
<feature type="region of interest" description="Disordered" evidence="1">
    <location>
        <begin position="203"/>
        <end position="233"/>
    </location>
</feature>
<dbReference type="PANTHER" id="PTHR15032:SF4">
    <property type="entry name" value="N-ACYL-PHOSPHATIDYLETHANOLAMINE-HYDROLYZING PHOSPHOLIPASE D"/>
    <property type="match status" value="1"/>
</dbReference>
<dbReference type="STRING" id="71717.A0A4Y7TGU5"/>
<keyword evidence="3" id="KW-1185">Reference proteome</keyword>
<evidence type="ECO:0008006" key="4">
    <source>
        <dbReference type="Google" id="ProtNLM"/>
    </source>
</evidence>
<feature type="compositionally biased region" description="Polar residues" evidence="1">
    <location>
        <begin position="221"/>
        <end position="233"/>
    </location>
</feature>
<dbReference type="GO" id="GO:0070292">
    <property type="term" value="P:N-acylphosphatidylethanolamine metabolic process"/>
    <property type="evidence" value="ECO:0007669"/>
    <property type="project" value="TreeGrafter"/>
</dbReference>
<name>A0A4Y7TGU5_COPMI</name>
<feature type="region of interest" description="Disordered" evidence="1">
    <location>
        <begin position="280"/>
        <end position="303"/>
    </location>
</feature>
<dbReference type="OrthoDB" id="332863at2759"/>
<dbReference type="GO" id="GO:0005737">
    <property type="term" value="C:cytoplasm"/>
    <property type="evidence" value="ECO:0007669"/>
    <property type="project" value="TreeGrafter"/>
</dbReference>
<feature type="region of interest" description="Disordered" evidence="1">
    <location>
        <begin position="77"/>
        <end position="100"/>
    </location>
</feature>
<dbReference type="InterPro" id="IPR036866">
    <property type="entry name" value="RibonucZ/Hydroxyglut_hydro"/>
</dbReference>
<feature type="compositionally biased region" description="Low complexity" evidence="1">
    <location>
        <begin position="80"/>
        <end position="100"/>
    </location>
</feature>
<gene>
    <name evidence="2" type="ORF">FA13DRAFT_1754072</name>
</gene>
<dbReference type="PANTHER" id="PTHR15032">
    <property type="entry name" value="N-ACYL-PHOSPHATIDYLETHANOLAMINE-HYDROLYZING PHOSPHOLIPASE D"/>
    <property type="match status" value="1"/>
</dbReference>
<evidence type="ECO:0000313" key="2">
    <source>
        <dbReference type="EMBL" id="TEB33400.1"/>
    </source>
</evidence>
<dbReference type="GO" id="GO:0070291">
    <property type="term" value="P:N-acylethanolamine metabolic process"/>
    <property type="evidence" value="ECO:0007669"/>
    <property type="project" value="TreeGrafter"/>
</dbReference>
<sequence>MSPPAPPPQSGVADPITVTPSPSKNPHAAADAQLDHPAHWVDRKGASFTNPWPSWRWIKYTEIFRLVTETMHIRTPTFGASPSPSSPSSSASTPATADPDTSIKATWLGHACFLVEFPSHGTPAGKDDLAKGVKTRGVRILFDPVFSDRCSPVGFMGPEEHNHYDHLDTASLKTLLTRSAHIPHRHIMDWWDSKHLEISVPSSSFESGKGAASQPRPRLSWASTSPARPRNTSPAAMWRDNFKTLWASWVVEDTAPLDPLFLFLLFPSLPHFYPHLPPPPQTLHLPRKSSSEADTGYRTVPEDKDENDVPYCPAFKDIGAVFGGIDLALLPIGAPSDSVRIYQDVKGEEGVGDALGLLKTEVKKAGIPEDDFTVCEIGETVFF</sequence>
<accession>A0A4Y7TGU5</accession>
<proteinExistence type="predicted"/>